<evidence type="ECO:0000313" key="3">
    <source>
        <dbReference type="Proteomes" id="UP000828390"/>
    </source>
</evidence>
<sequence>MPDDAGWRDDKLTVAMTAAGVACGVTVLAVVVVVSVLKCCRKGELRRPSLPTIRPGERLYYLVKMHMVKVFLVQIFK</sequence>
<proteinExistence type="predicted"/>
<dbReference type="EMBL" id="JAIWYP010000010">
    <property type="protein sequence ID" value="KAH3753497.1"/>
    <property type="molecule type" value="Genomic_DNA"/>
</dbReference>
<reference evidence="2" key="2">
    <citation type="submission" date="2020-11" db="EMBL/GenBank/DDBJ databases">
        <authorList>
            <person name="McCartney M.A."/>
            <person name="Auch B."/>
            <person name="Kono T."/>
            <person name="Mallez S."/>
            <person name="Becker A."/>
            <person name="Gohl D.M."/>
            <person name="Silverstein K.A.T."/>
            <person name="Koren S."/>
            <person name="Bechman K.B."/>
            <person name="Herman A."/>
            <person name="Abrahante J.E."/>
            <person name="Garbe J."/>
        </authorList>
    </citation>
    <scope>NUCLEOTIDE SEQUENCE</scope>
    <source>
        <strain evidence="2">Duluth1</strain>
        <tissue evidence="2">Whole animal</tissue>
    </source>
</reference>
<keyword evidence="1" id="KW-0812">Transmembrane</keyword>
<name>A0A9D4DPK0_DREPO</name>
<evidence type="ECO:0000313" key="2">
    <source>
        <dbReference type="EMBL" id="KAH3753497.1"/>
    </source>
</evidence>
<dbReference type="Proteomes" id="UP000828390">
    <property type="component" value="Unassembled WGS sequence"/>
</dbReference>
<keyword evidence="1" id="KW-0472">Membrane</keyword>
<dbReference type="AlphaFoldDB" id="A0A9D4DPK0"/>
<keyword evidence="3" id="KW-1185">Reference proteome</keyword>
<gene>
    <name evidence="2" type="ORF">DPMN_188134</name>
</gene>
<evidence type="ECO:0000256" key="1">
    <source>
        <dbReference type="SAM" id="Phobius"/>
    </source>
</evidence>
<reference evidence="2" key="1">
    <citation type="journal article" date="2019" name="bioRxiv">
        <title>The Genome of the Zebra Mussel, Dreissena polymorpha: A Resource for Invasive Species Research.</title>
        <authorList>
            <person name="McCartney M.A."/>
            <person name="Auch B."/>
            <person name="Kono T."/>
            <person name="Mallez S."/>
            <person name="Zhang Y."/>
            <person name="Obille A."/>
            <person name="Becker A."/>
            <person name="Abrahante J.E."/>
            <person name="Garbe J."/>
            <person name="Badalamenti J.P."/>
            <person name="Herman A."/>
            <person name="Mangelson H."/>
            <person name="Liachko I."/>
            <person name="Sullivan S."/>
            <person name="Sone E.D."/>
            <person name="Koren S."/>
            <person name="Silverstein K.A.T."/>
            <person name="Beckman K.B."/>
            <person name="Gohl D.M."/>
        </authorList>
    </citation>
    <scope>NUCLEOTIDE SEQUENCE</scope>
    <source>
        <strain evidence="2">Duluth1</strain>
        <tissue evidence="2">Whole animal</tissue>
    </source>
</reference>
<keyword evidence="1" id="KW-1133">Transmembrane helix</keyword>
<feature type="transmembrane region" description="Helical" evidence="1">
    <location>
        <begin position="12"/>
        <end position="37"/>
    </location>
</feature>
<accession>A0A9D4DPK0</accession>
<organism evidence="2 3">
    <name type="scientific">Dreissena polymorpha</name>
    <name type="common">Zebra mussel</name>
    <name type="synonym">Mytilus polymorpha</name>
    <dbReference type="NCBI Taxonomy" id="45954"/>
    <lineage>
        <taxon>Eukaryota</taxon>
        <taxon>Metazoa</taxon>
        <taxon>Spiralia</taxon>
        <taxon>Lophotrochozoa</taxon>
        <taxon>Mollusca</taxon>
        <taxon>Bivalvia</taxon>
        <taxon>Autobranchia</taxon>
        <taxon>Heteroconchia</taxon>
        <taxon>Euheterodonta</taxon>
        <taxon>Imparidentia</taxon>
        <taxon>Neoheterodontei</taxon>
        <taxon>Myida</taxon>
        <taxon>Dreissenoidea</taxon>
        <taxon>Dreissenidae</taxon>
        <taxon>Dreissena</taxon>
    </lineage>
</organism>
<protein>
    <submittedName>
        <fullName evidence="2">Uncharacterized protein</fullName>
    </submittedName>
</protein>
<comment type="caution">
    <text evidence="2">The sequence shown here is derived from an EMBL/GenBank/DDBJ whole genome shotgun (WGS) entry which is preliminary data.</text>
</comment>